<evidence type="ECO:0000259" key="8">
    <source>
        <dbReference type="PROSITE" id="PS51144"/>
    </source>
</evidence>
<keyword evidence="7" id="KW-0732">Signal</keyword>
<sequence>MVRYRLAPLAVAAAFLLPFTALSAPVQAGVARPCHGTGTDAAVQSPITIDRSVACPGHQVPIDVHYPQSVDGTLLFQDRAPVGEAGEHDDVRFVIGAGGSQPYITYGGQRYNLINVHFHGHAEHRFAGQPFAPIEAHLVHEKATGPKGYVVFSVLVDSKEFHGLSEHDRLITSPPALGASRPLHGVHLRNLLPANHSTYRYTGSLTTPDESDVYFQPVNWVVFDRHAKAHPDNVQSYRSLWGAEGNHREIQENHPAPNIYSHH</sequence>
<dbReference type="SMART" id="SM01057">
    <property type="entry name" value="Carb_anhydrase"/>
    <property type="match status" value="1"/>
</dbReference>
<comment type="catalytic activity">
    <reaction evidence="6">
        <text>hydrogencarbonate + H(+) = CO2 + H2O</text>
        <dbReference type="Rhea" id="RHEA:10748"/>
        <dbReference type="ChEBI" id="CHEBI:15377"/>
        <dbReference type="ChEBI" id="CHEBI:15378"/>
        <dbReference type="ChEBI" id="CHEBI:16526"/>
        <dbReference type="ChEBI" id="CHEBI:17544"/>
        <dbReference type="EC" id="4.2.1.1"/>
    </reaction>
</comment>
<name>A0ABN3XPE7_9ACTN</name>
<evidence type="ECO:0000256" key="4">
    <source>
        <dbReference type="ARBA" id="ARBA00022833"/>
    </source>
</evidence>
<dbReference type="SUPFAM" id="SSF51069">
    <property type="entry name" value="Carbonic anhydrase"/>
    <property type="match status" value="1"/>
</dbReference>
<organism evidence="9 10">
    <name type="scientific">Streptosporangium longisporum</name>
    <dbReference type="NCBI Taxonomy" id="46187"/>
    <lineage>
        <taxon>Bacteria</taxon>
        <taxon>Bacillati</taxon>
        <taxon>Actinomycetota</taxon>
        <taxon>Actinomycetes</taxon>
        <taxon>Streptosporangiales</taxon>
        <taxon>Streptosporangiaceae</taxon>
        <taxon>Streptosporangium</taxon>
    </lineage>
</organism>
<dbReference type="Proteomes" id="UP001499930">
    <property type="component" value="Unassembled WGS sequence"/>
</dbReference>
<dbReference type="Gene3D" id="3.10.200.10">
    <property type="entry name" value="Alpha carbonic anhydrase"/>
    <property type="match status" value="1"/>
</dbReference>
<reference evidence="9 10" key="1">
    <citation type="journal article" date="2019" name="Int. J. Syst. Evol. Microbiol.">
        <title>The Global Catalogue of Microorganisms (GCM) 10K type strain sequencing project: providing services to taxonomists for standard genome sequencing and annotation.</title>
        <authorList>
            <consortium name="The Broad Institute Genomics Platform"/>
            <consortium name="The Broad Institute Genome Sequencing Center for Infectious Disease"/>
            <person name="Wu L."/>
            <person name="Ma J."/>
        </authorList>
    </citation>
    <scope>NUCLEOTIDE SEQUENCE [LARGE SCALE GENOMIC DNA]</scope>
    <source>
        <strain evidence="9 10">JCM 3106</strain>
    </source>
</reference>
<dbReference type="InterPro" id="IPR023561">
    <property type="entry name" value="Carbonic_anhydrase_a-class"/>
</dbReference>
<keyword evidence="5" id="KW-0456">Lyase</keyword>
<dbReference type="PANTHER" id="PTHR18952">
    <property type="entry name" value="CARBONIC ANHYDRASE"/>
    <property type="match status" value="1"/>
</dbReference>
<accession>A0ABN3XPE7</accession>
<dbReference type="InterPro" id="IPR001148">
    <property type="entry name" value="CA_dom"/>
</dbReference>
<proteinExistence type="inferred from homology"/>
<feature type="domain" description="Alpha-carbonic anhydrase" evidence="8">
    <location>
        <begin position="15"/>
        <end position="263"/>
    </location>
</feature>
<protein>
    <recommendedName>
        <fullName evidence="2">carbonic anhydrase</fullName>
        <ecNumber evidence="2">4.2.1.1</ecNumber>
    </recommendedName>
</protein>
<keyword evidence="10" id="KW-1185">Reference proteome</keyword>
<evidence type="ECO:0000256" key="5">
    <source>
        <dbReference type="ARBA" id="ARBA00023239"/>
    </source>
</evidence>
<evidence type="ECO:0000256" key="6">
    <source>
        <dbReference type="ARBA" id="ARBA00048348"/>
    </source>
</evidence>
<dbReference type="InterPro" id="IPR036398">
    <property type="entry name" value="CA_dom_sf"/>
</dbReference>
<gene>
    <name evidence="9" type="ORF">GCM10017559_00050</name>
</gene>
<dbReference type="EMBL" id="BAAAWD010000001">
    <property type="protein sequence ID" value="GAA2984461.1"/>
    <property type="molecule type" value="Genomic_DNA"/>
</dbReference>
<dbReference type="EC" id="4.2.1.1" evidence="2"/>
<comment type="similarity">
    <text evidence="1">Belongs to the alpha-carbonic anhydrase family.</text>
</comment>
<keyword evidence="4" id="KW-0862">Zinc</keyword>
<comment type="caution">
    <text evidence="9">The sequence shown here is derived from an EMBL/GenBank/DDBJ whole genome shotgun (WGS) entry which is preliminary data.</text>
</comment>
<feature type="signal peptide" evidence="7">
    <location>
        <begin position="1"/>
        <end position="23"/>
    </location>
</feature>
<dbReference type="PANTHER" id="PTHR18952:SF265">
    <property type="entry name" value="CARBONIC ANHYDRASE"/>
    <property type="match status" value="1"/>
</dbReference>
<evidence type="ECO:0000313" key="9">
    <source>
        <dbReference type="EMBL" id="GAA2984461.1"/>
    </source>
</evidence>
<evidence type="ECO:0000313" key="10">
    <source>
        <dbReference type="Proteomes" id="UP001499930"/>
    </source>
</evidence>
<dbReference type="PROSITE" id="PS51144">
    <property type="entry name" value="ALPHA_CA_2"/>
    <property type="match status" value="1"/>
</dbReference>
<dbReference type="Pfam" id="PF00194">
    <property type="entry name" value="Carb_anhydrase"/>
    <property type="match status" value="1"/>
</dbReference>
<evidence type="ECO:0000256" key="2">
    <source>
        <dbReference type="ARBA" id="ARBA00012925"/>
    </source>
</evidence>
<evidence type="ECO:0000256" key="3">
    <source>
        <dbReference type="ARBA" id="ARBA00022723"/>
    </source>
</evidence>
<evidence type="ECO:0000256" key="1">
    <source>
        <dbReference type="ARBA" id="ARBA00010718"/>
    </source>
</evidence>
<keyword evidence="3" id="KW-0479">Metal-binding</keyword>
<feature type="chain" id="PRO_5046417898" description="carbonic anhydrase" evidence="7">
    <location>
        <begin position="24"/>
        <end position="263"/>
    </location>
</feature>
<evidence type="ECO:0000256" key="7">
    <source>
        <dbReference type="SAM" id="SignalP"/>
    </source>
</evidence>